<keyword evidence="3" id="KW-0411">Iron-sulfur</keyword>
<dbReference type="PANTHER" id="PTHR43312">
    <property type="entry name" value="D-THREO-ALDOSE 1-DEHYDROGENASE"/>
    <property type="match status" value="1"/>
</dbReference>
<dbReference type="InterPro" id="IPR009051">
    <property type="entry name" value="Helical_ferredxn"/>
</dbReference>
<dbReference type="CDD" id="cd19096">
    <property type="entry name" value="AKR_Fe-S_oxidoreductase"/>
    <property type="match status" value="1"/>
</dbReference>
<dbReference type="GO" id="GO:0046872">
    <property type="term" value="F:metal ion binding"/>
    <property type="evidence" value="ECO:0007669"/>
    <property type="project" value="UniProtKB-KW"/>
</dbReference>
<dbReference type="AlphaFoldDB" id="A0A099ICZ6"/>
<dbReference type="Proteomes" id="UP001203972">
    <property type="component" value="Unassembled WGS sequence"/>
</dbReference>
<feature type="domain" description="4Fe-4S ferredoxin-type" evidence="4">
    <location>
        <begin position="334"/>
        <end position="362"/>
    </location>
</feature>
<reference evidence="7 9" key="2">
    <citation type="submission" date="2020-02" db="EMBL/GenBank/DDBJ databases">
        <authorList>
            <person name="Kociolek L.K."/>
            <person name="Ozer E.A."/>
        </authorList>
    </citation>
    <scope>NUCLEOTIDE SEQUENCE [LARGE SCALE GENOMIC DNA]</scope>
    <source>
        <strain evidence="7 9">ATCC 14501</strain>
    </source>
</reference>
<dbReference type="RefSeq" id="WP_002611464.1">
    <property type="nucleotide sequence ID" value="NZ_AP025565.1"/>
</dbReference>
<dbReference type="Pfam" id="PF13187">
    <property type="entry name" value="Fer4_9"/>
    <property type="match status" value="1"/>
</dbReference>
<reference evidence="6" key="3">
    <citation type="journal article" date="2022" name="Clin. Infect. Dis.">
        <title>Association between Clostridium innocuum and antibiotic-associated diarrhea in adults and children: A cross-sectional study and comparative genomics analysis.</title>
        <authorList>
            <person name="Cherny K.E."/>
            <person name="Muscat E.B."/>
            <person name="Balaji A."/>
            <person name="Mukherjee J."/>
            <person name="Ozer E.A."/>
            <person name="Angarone M.P."/>
            <person name="Hauser A.R."/>
            <person name="Sichel J.S."/>
            <person name="Amponsah E."/>
            <person name="Kociolek L.K."/>
        </authorList>
    </citation>
    <scope>NUCLEOTIDE SEQUENCE</scope>
    <source>
        <strain evidence="6">NU1-AC-029v</strain>
    </source>
</reference>
<dbReference type="EMBL" id="JAKTMA010000017">
    <property type="protein sequence ID" value="MCR0233269.1"/>
    <property type="molecule type" value="Genomic_DNA"/>
</dbReference>
<dbReference type="Pfam" id="PF00248">
    <property type="entry name" value="Aldo_ket_red"/>
    <property type="match status" value="1"/>
</dbReference>
<evidence type="ECO:0000259" key="4">
    <source>
        <dbReference type="PROSITE" id="PS51379"/>
    </source>
</evidence>
<evidence type="ECO:0000256" key="1">
    <source>
        <dbReference type="ARBA" id="ARBA00022723"/>
    </source>
</evidence>
<accession>A0A099ICZ6</accession>
<evidence type="ECO:0000256" key="3">
    <source>
        <dbReference type="ARBA" id="ARBA00023014"/>
    </source>
</evidence>
<dbReference type="InterPro" id="IPR053135">
    <property type="entry name" value="AKR2_Oxidoreductase"/>
</dbReference>
<proteinExistence type="predicted"/>
<dbReference type="InterPro" id="IPR017900">
    <property type="entry name" value="4Fe4S_Fe_S_CS"/>
</dbReference>
<evidence type="ECO:0000313" key="9">
    <source>
        <dbReference type="Proteomes" id="UP000503330"/>
    </source>
</evidence>
<dbReference type="PROSITE" id="PS00198">
    <property type="entry name" value="4FE4S_FER_1"/>
    <property type="match status" value="1"/>
</dbReference>
<dbReference type="InterPro" id="IPR023210">
    <property type="entry name" value="NADP_OxRdtase_dom"/>
</dbReference>
<evidence type="ECO:0000256" key="2">
    <source>
        <dbReference type="ARBA" id="ARBA00023004"/>
    </source>
</evidence>
<reference evidence="5 8" key="1">
    <citation type="submission" date="2014-08" db="EMBL/GenBank/DDBJ databases">
        <title>Clostridium innocuum, an unnegligible vancomycin-resistant pathogen causing extra-intestinal infections.</title>
        <authorList>
            <person name="Feng Y."/>
            <person name="Chiu C.-H."/>
        </authorList>
    </citation>
    <scope>NUCLEOTIDE SEQUENCE [LARGE SCALE GENOMIC DNA]</scope>
    <source>
        <strain evidence="5 8">AN88</strain>
    </source>
</reference>
<dbReference type="PANTHER" id="PTHR43312:SF2">
    <property type="entry name" value="OXIDOREDUCTASE"/>
    <property type="match status" value="1"/>
</dbReference>
<dbReference type="GO" id="GO:0051536">
    <property type="term" value="F:iron-sulfur cluster binding"/>
    <property type="evidence" value="ECO:0007669"/>
    <property type="project" value="UniProtKB-KW"/>
</dbReference>
<dbReference type="Gene3D" id="1.10.1060.10">
    <property type="entry name" value="Alpha-helical ferredoxin"/>
    <property type="match status" value="1"/>
</dbReference>
<name>A0A099ICZ6_CLOIN</name>
<dbReference type="PROSITE" id="PS51379">
    <property type="entry name" value="4FE4S_FER_2"/>
    <property type="match status" value="1"/>
</dbReference>
<dbReference type="EMBL" id="CP048838">
    <property type="protein sequence ID" value="QJA03193.1"/>
    <property type="molecule type" value="Genomic_DNA"/>
</dbReference>
<evidence type="ECO:0000313" key="5">
    <source>
        <dbReference type="EMBL" id="KGJ55042.1"/>
    </source>
</evidence>
<protein>
    <submittedName>
        <fullName evidence="5">Aldo/keto reductase</fullName>
    </submittedName>
</protein>
<dbReference type="SUPFAM" id="SSF51430">
    <property type="entry name" value="NAD(P)-linked oxidoreductase"/>
    <property type="match status" value="1"/>
</dbReference>
<dbReference type="Proteomes" id="UP000030008">
    <property type="component" value="Unassembled WGS sequence"/>
</dbReference>
<dbReference type="InterPro" id="IPR036812">
    <property type="entry name" value="NAD(P)_OxRdtase_dom_sf"/>
</dbReference>
<dbReference type="SUPFAM" id="SSF46548">
    <property type="entry name" value="alpha-helical ferredoxin"/>
    <property type="match status" value="1"/>
</dbReference>
<keyword evidence="2" id="KW-0408">Iron</keyword>
<organism evidence="5 8">
    <name type="scientific">Clostridium innocuum</name>
    <dbReference type="NCBI Taxonomy" id="1522"/>
    <lineage>
        <taxon>Bacteria</taxon>
        <taxon>Bacillati</taxon>
        <taxon>Bacillota</taxon>
        <taxon>Clostridia</taxon>
        <taxon>Eubacteriales</taxon>
        <taxon>Clostridiaceae</taxon>
        <taxon>Clostridium</taxon>
    </lineage>
</organism>
<evidence type="ECO:0000313" key="7">
    <source>
        <dbReference type="EMBL" id="QJA03193.1"/>
    </source>
</evidence>
<dbReference type="GeneID" id="61926353"/>
<sequence>MEYRELNEEYQPSLLGFGCMRFPLDAQGKIDEAEAERMLDTAIAHGVKYIDTAFPYHHGDSEPFVGRVLKKYDRSSYYLTTKLPLWDLNTLEDAKAMFENQLKRLDVTYVDFYLLHAVDKAKWEKAKQLGILAYCEELKAQGKIRNFGFSFHDEYDVFEEILTYRKWDFCQIQYNYVDTQEQAGDRGYALAEKLGIPMVIMEPVKGGSLSKLPQDLASRLKEAAPNSSISSWALRWVASKPNVKVVLSGMSTMEQVLDNLSTFEDFKPLSVAEQGLIKEIAEEIKARTMNGCTGCAYCMPCPFGLDIPKNFRIWNEHAKYGNTEVARKRYFEEMKEEERSSQCKKCGKCEALCPQHIAIREDLAHMSSDMELLKSKAG</sequence>
<gene>
    <name evidence="5" type="ORF">CIAN88_00240</name>
    <name evidence="7" type="ORF">G4D54_12410</name>
    <name evidence="6" type="ORF">MKC95_10880</name>
</gene>
<keyword evidence="1" id="KW-0479">Metal-binding</keyword>
<dbReference type="Proteomes" id="UP000503330">
    <property type="component" value="Chromosome"/>
</dbReference>
<evidence type="ECO:0000313" key="6">
    <source>
        <dbReference type="EMBL" id="MCR0233269.1"/>
    </source>
</evidence>
<dbReference type="Gene3D" id="3.20.20.100">
    <property type="entry name" value="NADP-dependent oxidoreductase domain"/>
    <property type="match status" value="1"/>
</dbReference>
<dbReference type="EMBL" id="JQIF01000001">
    <property type="protein sequence ID" value="KGJ55042.1"/>
    <property type="molecule type" value="Genomic_DNA"/>
</dbReference>
<dbReference type="InterPro" id="IPR017896">
    <property type="entry name" value="4Fe4S_Fe-S-bd"/>
</dbReference>
<evidence type="ECO:0000313" key="8">
    <source>
        <dbReference type="Proteomes" id="UP000030008"/>
    </source>
</evidence>